<name>A0A1Y2FI56_PROLT</name>
<evidence type="ECO:0000256" key="2">
    <source>
        <dbReference type="ARBA" id="ARBA00009241"/>
    </source>
</evidence>
<keyword evidence="6" id="KW-1015">Disulfide bond</keyword>
<dbReference type="PANTHER" id="PTHR16719">
    <property type="entry name" value="CYTOCHROME C OXIDASE COPPER CHAPERONE"/>
    <property type="match status" value="1"/>
</dbReference>
<comment type="caution">
    <text evidence="9">The sequence shown here is derived from an EMBL/GenBank/DDBJ whole genome shotgun (WGS) entry which is preliminary data.</text>
</comment>
<dbReference type="OrthoDB" id="1915887at2759"/>
<evidence type="ECO:0000256" key="1">
    <source>
        <dbReference type="ARBA" id="ARBA00004569"/>
    </source>
</evidence>
<dbReference type="STRING" id="56484.A0A1Y2FI56"/>
<organism evidence="9 10">
    <name type="scientific">Protomyces lactucae-debilis</name>
    <dbReference type="NCBI Taxonomy" id="2754530"/>
    <lineage>
        <taxon>Eukaryota</taxon>
        <taxon>Fungi</taxon>
        <taxon>Dikarya</taxon>
        <taxon>Ascomycota</taxon>
        <taxon>Taphrinomycotina</taxon>
        <taxon>Taphrinomycetes</taxon>
        <taxon>Taphrinales</taxon>
        <taxon>Protomycetaceae</taxon>
        <taxon>Protomyces</taxon>
    </lineage>
</organism>
<dbReference type="GO" id="GO:0005507">
    <property type="term" value="F:copper ion binding"/>
    <property type="evidence" value="ECO:0007669"/>
    <property type="project" value="InterPro"/>
</dbReference>
<dbReference type="AlphaFoldDB" id="A0A1Y2FI56"/>
<evidence type="ECO:0000313" key="10">
    <source>
        <dbReference type="Proteomes" id="UP000193685"/>
    </source>
</evidence>
<comment type="similarity">
    <text evidence="2">Belongs to the COX17 family.</text>
</comment>
<dbReference type="Gene3D" id="1.10.287.1130">
    <property type="entry name" value="CytochromE C oxidase copper chaperone"/>
    <property type="match status" value="1"/>
</dbReference>
<dbReference type="RefSeq" id="XP_040725925.1">
    <property type="nucleotide sequence ID" value="XM_040867668.1"/>
</dbReference>
<keyword evidence="7" id="KW-0143">Chaperone</keyword>
<sequence length="63" mass="7180">MAEKIGERTPKLAADGRPKPCCICLDEKRVRDECMFNSEDGMVQCKDLIQKHRECMAGFGYKV</sequence>
<evidence type="ECO:0000256" key="6">
    <source>
        <dbReference type="ARBA" id="ARBA00023157"/>
    </source>
</evidence>
<dbReference type="EMBL" id="MCFI01000007">
    <property type="protein sequence ID" value="ORY83630.1"/>
    <property type="molecule type" value="Genomic_DNA"/>
</dbReference>
<dbReference type="InterPro" id="IPR009069">
    <property type="entry name" value="Cys_alpha_HP_mot_SF"/>
</dbReference>
<dbReference type="GO" id="GO:0005758">
    <property type="term" value="C:mitochondrial intermembrane space"/>
    <property type="evidence" value="ECO:0007669"/>
    <property type="project" value="UniProtKB-SubCell"/>
</dbReference>
<evidence type="ECO:0000256" key="5">
    <source>
        <dbReference type="ARBA" id="ARBA00023128"/>
    </source>
</evidence>
<keyword evidence="4 8" id="KW-0186">Copper</keyword>
<dbReference type="OMA" id="CCVCKPE"/>
<feature type="binding site" evidence="8">
    <location>
        <position position="22"/>
    </location>
    <ligand>
        <name>Cu cation</name>
        <dbReference type="ChEBI" id="CHEBI:23378"/>
    </ligand>
</feature>
<dbReference type="Pfam" id="PF05051">
    <property type="entry name" value="COX17"/>
    <property type="match status" value="1"/>
</dbReference>
<accession>A0A1Y2FI56</accession>
<dbReference type="Proteomes" id="UP000193685">
    <property type="component" value="Unassembled WGS sequence"/>
</dbReference>
<gene>
    <name evidence="9" type="ORF">BCR37DRAFT_346151</name>
</gene>
<dbReference type="PANTHER" id="PTHR16719:SF0">
    <property type="entry name" value="CYTOCHROME C OXIDASE COPPER CHAPERONE"/>
    <property type="match status" value="1"/>
</dbReference>
<feature type="binding site" evidence="8">
    <location>
        <position position="21"/>
    </location>
    <ligand>
        <name>Cu cation</name>
        <dbReference type="ChEBI" id="CHEBI:23378"/>
    </ligand>
</feature>
<proteinExistence type="inferred from homology"/>
<dbReference type="GO" id="GO:0016531">
    <property type="term" value="F:copper chaperone activity"/>
    <property type="evidence" value="ECO:0007669"/>
    <property type="project" value="InterPro"/>
</dbReference>
<dbReference type="GO" id="GO:0033617">
    <property type="term" value="P:mitochondrial respiratory chain complex IV assembly"/>
    <property type="evidence" value="ECO:0007669"/>
    <property type="project" value="TreeGrafter"/>
</dbReference>
<evidence type="ECO:0000256" key="3">
    <source>
        <dbReference type="ARBA" id="ARBA00022723"/>
    </source>
</evidence>
<keyword evidence="3 8" id="KW-0479">Metal-binding</keyword>
<dbReference type="GeneID" id="63784267"/>
<dbReference type="SUPFAM" id="SSF47072">
    <property type="entry name" value="Cysteine alpha-hairpin motif"/>
    <property type="match status" value="1"/>
</dbReference>
<keyword evidence="5" id="KW-0496">Mitochondrion</keyword>
<protein>
    <submittedName>
        <fullName evidence="9">Putative copper chaperone for respiratory chain complex IV</fullName>
    </submittedName>
</protein>
<evidence type="ECO:0000313" key="9">
    <source>
        <dbReference type="EMBL" id="ORY83630.1"/>
    </source>
</evidence>
<dbReference type="InterPro" id="IPR007745">
    <property type="entry name" value="Cyt_c_oxidase_Cu-chaperone"/>
</dbReference>
<evidence type="ECO:0000256" key="4">
    <source>
        <dbReference type="ARBA" id="ARBA00023008"/>
    </source>
</evidence>
<evidence type="ECO:0000256" key="7">
    <source>
        <dbReference type="ARBA" id="ARBA00023186"/>
    </source>
</evidence>
<evidence type="ECO:0000256" key="8">
    <source>
        <dbReference type="PIRSR" id="PIRSR607745-1"/>
    </source>
</evidence>
<keyword evidence="10" id="KW-1185">Reference proteome</keyword>
<reference evidence="9 10" key="1">
    <citation type="submission" date="2016-07" db="EMBL/GenBank/DDBJ databases">
        <title>Pervasive Adenine N6-methylation of Active Genes in Fungi.</title>
        <authorList>
            <consortium name="DOE Joint Genome Institute"/>
            <person name="Mondo S.J."/>
            <person name="Dannebaum R.O."/>
            <person name="Kuo R.C."/>
            <person name="Labutti K."/>
            <person name="Haridas S."/>
            <person name="Kuo A."/>
            <person name="Salamov A."/>
            <person name="Ahrendt S.R."/>
            <person name="Lipzen A."/>
            <person name="Sullivan W."/>
            <person name="Andreopoulos W.B."/>
            <person name="Clum A."/>
            <person name="Lindquist E."/>
            <person name="Daum C."/>
            <person name="Ramamoorthy G.K."/>
            <person name="Gryganskyi A."/>
            <person name="Culley D."/>
            <person name="Magnuson J.K."/>
            <person name="James T.Y."/>
            <person name="O'Malley M.A."/>
            <person name="Stajich J.E."/>
            <person name="Spatafora J.W."/>
            <person name="Visel A."/>
            <person name="Grigoriev I.V."/>
        </authorList>
    </citation>
    <scope>NUCLEOTIDE SEQUENCE [LARGE SCALE GENOMIC DNA]</scope>
    <source>
        <strain evidence="9 10">12-1054</strain>
    </source>
</reference>
<comment type="subcellular location">
    <subcellularLocation>
        <location evidence="1">Mitochondrion intermembrane space</location>
    </subcellularLocation>
</comment>